<reference evidence="2 3" key="2">
    <citation type="submission" date="2018-11" db="EMBL/GenBank/DDBJ databases">
        <authorList>
            <consortium name="Pathogen Informatics"/>
        </authorList>
    </citation>
    <scope>NUCLEOTIDE SEQUENCE [LARGE SCALE GENOMIC DNA]</scope>
</reference>
<evidence type="ECO:0000313" key="4">
    <source>
        <dbReference type="WBParaSite" id="GPUH_0002102601-mRNA-1"/>
    </source>
</evidence>
<dbReference type="EMBL" id="UYRT01091627">
    <property type="protein sequence ID" value="VDN37288.1"/>
    <property type="molecule type" value="Genomic_DNA"/>
</dbReference>
<protein>
    <submittedName>
        <fullName evidence="4">Myosin_tail_1 domain-containing protein</fullName>
    </submittedName>
</protein>
<proteinExistence type="predicted"/>
<gene>
    <name evidence="2" type="ORF">GPUH_LOCUS21002</name>
</gene>
<evidence type="ECO:0000256" key="1">
    <source>
        <dbReference type="SAM" id="Coils"/>
    </source>
</evidence>
<evidence type="ECO:0000313" key="2">
    <source>
        <dbReference type="EMBL" id="VDN37288.1"/>
    </source>
</evidence>
<keyword evidence="3" id="KW-1185">Reference proteome</keyword>
<sequence>MNRHCLAANVLSEDSAGEYVTPDTAELRRKTAQLEQALFLKNEELNEASQMLSKVTEKSNMHKKENEVLLRERNKHLAALRDLETERDNIALTKNECERRAEMLEHQKKDFEAKIDRLIHEKSVAASDLELQKNETAKMMEKIVLLETKLDDSVKEKRKIEIRYTGELQAELTSVTDKYESAMADVNKLSSSLADREAEIVHLNERIKKVLEEGSEKLSKAEEELLAGERLTSIYKEASEDAEKNLRQLNEDFEHRGRLLEQSKNGSIIVLSHVSKISQFCFLFLVKPNKIAETARTVIIGNWWYR</sequence>
<name>A0A183EJ60_9BILA</name>
<organism evidence="4">
    <name type="scientific">Gongylonema pulchrum</name>
    <dbReference type="NCBI Taxonomy" id="637853"/>
    <lineage>
        <taxon>Eukaryota</taxon>
        <taxon>Metazoa</taxon>
        <taxon>Ecdysozoa</taxon>
        <taxon>Nematoda</taxon>
        <taxon>Chromadorea</taxon>
        <taxon>Rhabditida</taxon>
        <taxon>Spirurina</taxon>
        <taxon>Spiruromorpha</taxon>
        <taxon>Spiruroidea</taxon>
        <taxon>Gongylonematidae</taxon>
        <taxon>Gongylonema</taxon>
    </lineage>
</organism>
<accession>A0A183EJ60</accession>
<dbReference type="SUPFAM" id="SSF57997">
    <property type="entry name" value="Tropomyosin"/>
    <property type="match status" value="1"/>
</dbReference>
<dbReference type="AlphaFoldDB" id="A0A183EJ60"/>
<dbReference type="Proteomes" id="UP000271098">
    <property type="component" value="Unassembled WGS sequence"/>
</dbReference>
<evidence type="ECO:0000313" key="3">
    <source>
        <dbReference type="Proteomes" id="UP000271098"/>
    </source>
</evidence>
<dbReference type="WBParaSite" id="GPUH_0002102601-mRNA-1">
    <property type="protein sequence ID" value="GPUH_0002102601-mRNA-1"/>
    <property type="gene ID" value="GPUH_0002102601"/>
</dbReference>
<feature type="coiled-coil region" evidence="1">
    <location>
        <begin position="66"/>
        <end position="121"/>
    </location>
</feature>
<feature type="coiled-coil region" evidence="1">
    <location>
        <begin position="193"/>
        <end position="256"/>
    </location>
</feature>
<reference evidence="4" key="1">
    <citation type="submission" date="2016-06" db="UniProtKB">
        <authorList>
            <consortium name="WormBaseParasite"/>
        </authorList>
    </citation>
    <scope>IDENTIFICATION</scope>
</reference>
<keyword evidence="1" id="KW-0175">Coiled coil</keyword>